<accession>A0ABD3UUU2</accession>
<evidence type="ECO:0000256" key="1">
    <source>
        <dbReference type="SAM" id="Coils"/>
    </source>
</evidence>
<dbReference type="EMBL" id="JBJQND010000015">
    <property type="protein sequence ID" value="KAL3853229.1"/>
    <property type="molecule type" value="Genomic_DNA"/>
</dbReference>
<evidence type="ECO:0000313" key="4">
    <source>
        <dbReference type="EMBL" id="KAL3853298.1"/>
    </source>
</evidence>
<proteinExistence type="predicted"/>
<feature type="compositionally biased region" description="Low complexity" evidence="2">
    <location>
        <begin position="151"/>
        <end position="160"/>
    </location>
</feature>
<evidence type="ECO:0000313" key="5">
    <source>
        <dbReference type="Proteomes" id="UP001634394"/>
    </source>
</evidence>
<protein>
    <recommendedName>
        <fullName evidence="6">Protein RD3</fullName>
    </recommendedName>
</protein>
<keyword evidence="1" id="KW-0175">Coiled coil</keyword>
<name>A0ABD3UUU2_SINWO</name>
<dbReference type="Pfam" id="PF14473">
    <property type="entry name" value="RD3"/>
    <property type="match status" value="1"/>
</dbReference>
<dbReference type="AlphaFoldDB" id="A0ABD3UUU2"/>
<reference evidence="3 5" key="1">
    <citation type="submission" date="2024-11" db="EMBL/GenBank/DDBJ databases">
        <title>Chromosome-level genome assembly of the freshwater bivalve Anodonta woodiana.</title>
        <authorList>
            <person name="Chen X."/>
        </authorList>
    </citation>
    <scope>NUCLEOTIDE SEQUENCE [LARGE SCALE GENOMIC DNA]</scope>
    <source>
        <strain evidence="3">MN2024</strain>
        <tissue evidence="3">Gills</tissue>
    </source>
</reference>
<gene>
    <name evidence="3" type="ORF">ACJMK2_016785</name>
    <name evidence="4" type="ORF">ACJMK2_016849</name>
</gene>
<dbReference type="EMBL" id="JBJQND010000015">
    <property type="protein sequence ID" value="KAL3853298.1"/>
    <property type="molecule type" value="Genomic_DNA"/>
</dbReference>
<sequence>MLPFKSFWRAWSSENTRPPEKDERMVVIDSILLELEFHIRELEKVAREEEQEKRRKETGVDYSWLISVPPKTFEIPQLERLEIEEMCYKIHSHECGKVISLFRDAILNEPEVQELPKILKACIRQVFESRPKEESLRDWVVRRTSSLSSLRLRPPSRVSPCTADSDIESQSGDAQIQNTNHERSLSFPSLYSVNSLPI</sequence>
<evidence type="ECO:0000313" key="3">
    <source>
        <dbReference type="EMBL" id="KAL3853229.1"/>
    </source>
</evidence>
<evidence type="ECO:0000256" key="2">
    <source>
        <dbReference type="SAM" id="MobiDB-lite"/>
    </source>
</evidence>
<dbReference type="PANTHER" id="PTHR28489">
    <property type="entry name" value="RENTINAL DEGENERATION 3-LIKE"/>
    <property type="match status" value="1"/>
</dbReference>
<dbReference type="Proteomes" id="UP001634394">
    <property type="component" value="Unassembled WGS sequence"/>
</dbReference>
<feature type="coiled-coil region" evidence="1">
    <location>
        <begin position="32"/>
        <end position="59"/>
    </location>
</feature>
<comment type="caution">
    <text evidence="3">The sequence shown here is derived from an EMBL/GenBank/DDBJ whole genome shotgun (WGS) entry which is preliminary data.</text>
</comment>
<dbReference type="InterPro" id="IPR028092">
    <property type="entry name" value="RD3"/>
</dbReference>
<evidence type="ECO:0008006" key="6">
    <source>
        <dbReference type="Google" id="ProtNLM"/>
    </source>
</evidence>
<keyword evidence="5" id="KW-1185">Reference proteome</keyword>
<feature type="compositionally biased region" description="Polar residues" evidence="2">
    <location>
        <begin position="168"/>
        <end position="179"/>
    </location>
</feature>
<organism evidence="3 5">
    <name type="scientific">Sinanodonta woodiana</name>
    <name type="common">Chinese pond mussel</name>
    <name type="synonym">Anodonta woodiana</name>
    <dbReference type="NCBI Taxonomy" id="1069815"/>
    <lineage>
        <taxon>Eukaryota</taxon>
        <taxon>Metazoa</taxon>
        <taxon>Spiralia</taxon>
        <taxon>Lophotrochozoa</taxon>
        <taxon>Mollusca</taxon>
        <taxon>Bivalvia</taxon>
        <taxon>Autobranchia</taxon>
        <taxon>Heteroconchia</taxon>
        <taxon>Palaeoheterodonta</taxon>
        <taxon>Unionida</taxon>
        <taxon>Unionoidea</taxon>
        <taxon>Unionidae</taxon>
        <taxon>Unioninae</taxon>
        <taxon>Sinanodonta</taxon>
    </lineage>
</organism>
<dbReference type="PANTHER" id="PTHR28489:SF2">
    <property type="entry name" value="RENTINAL DEGENERATION 3-LIKE"/>
    <property type="match status" value="1"/>
</dbReference>
<feature type="region of interest" description="Disordered" evidence="2">
    <location>
        <begin position="151"/>
        <end position="179"/>
    </location>
</feature>